<keyword evidence="3" id="KW-1133">Transmembrane helix</keyword>
<evidence type="ECO:0000313" key="6">
    <source>
        <dbReference type="Proteomes" id="UP000029725"/>
    </source>
</evidence>
<sequence length="218" mass="23584">MLLNKQGRQPFAEESFAVSMSVIKENSPEPPPTSRLPIGTILKGSPNFSQTSEGPLVSKTSAPKANSITPQMVASEADQVAALMRANITTMLERGDSVTRLSEKMEQLQAQAYRFRVHTQRTERRLWWRNIRMNIAIALLSMIAIGIVISVLVRGTTSTSSHSPNNVQKSLSQEPFPVATNSHTSTKIAPTLNVPALAPDAGLGSSPQMQPNPNPDGS</sequence>
<dbReference type="VEuPathDB" id="MicrosporidiaDB:DI09_33p50"/>
<dbReference type="GO" id="GO:0016020">
    <property type="term" value="C:membrane"/>
    <property type="evidence" value="ECO:0007669"/>
    <property type="project" value="InterPro"/>
</dbReference>
<accession>A0A098VR20</accession>
<evidence type="ECO:0000259" key="4">
    <source>
        <dbReference type="PROSITE" id="PS50892"/>
    </source>
</evidence>
<keyword evidence="3" id="KW-0472">Membrane</keyword>
<dbReference type="GO" id="GO:0016192">
    <property type="term" value="P:vesicle-mediated transport"/>
    <property type="evidence" value="ECO:0007669"/>
    <property type="project" value="InterPro"/>
</dbReference>
<protein>
    <submittedName>
        <fullName evidence="5">VAMP72-family R-SNARE protein</fullName>
    </submittedName>
</protein>
<dbReference type="Proteomes" id="UP000029725">
    <property type="component" value="Unassembled WGS sequence"/>
</dbReference>
<dbReference type="RefSeq" id="XP_013237938.1">
    <property type="nucleotide sequence ID" value="XM_013382484.1"/>
</dbReference>
<keyword evidence="6" id="KW-1185">Reference proteome</keyword>
<reference evidence="5 6" key="1">
    <citation type="submission" date="2014-04" db="EMBL/GenBank/DDBJ databases">
        <title>A new species of microsporidia sheds light on the evolution of extreme parasitism.</title>
        <authorList>
            <person name="Haag K.L."/>
            <person name="James T.Y."/>
            <person name="Larsson R."/>
            <person name="Schaer T.M."/>
            <person name="Refardt D."/>
            <person name="Pombert J.-F."/>
            <person name="Ebert D."/>
        </authorList>
    </citation>
    <scope>NUCLEOTIDE SEQUENCE [LARGE SCALE GENOMIC DNA]</scope>
    <source>
        <strain evidence="5 6">UGP3</strain>
        <tissue evidence="5">Spores</tissue>
    </source>
</reference>
<dbReference type="HOGENOM" id="CLU_1267176_0_0_1"/>
<organism evidence="5 6">
    <name type="scientific">Mitosporidium daphniae</name>
    <dbReference type="NCBI Taxonomy" id="1485682"/>
    <lineage>
        <taxon>Eukaryota</taxon>
        <taxon>Fungi</taxon>
        <taxon>Fungi incertae sedis</taxon>
        <taxon>Microsporidia</taxon>
        <taxon>Mitosporidium</taxon>
    </lineage>
</organism>
<dbReference type="SUPFAM" id="SSF58038">
    <property type="entry name" value="SNARE fusion complex"/>
    <property type="match status" value="1"/>
</dbReference>
<feature type="compositionally biased region" description="Polar residues" evidence="2">
    <location>
        <begin position="176"/>
        <end position="188"/>
    </location>
</feature>
<gene>
    <name evidence="5" type="ORF">DI09_33p50</name>
</gene>
<proteinExistence type="predicted"/>
<dbReference type="Pfam" id="PF00957">
    <property type="entry name" value="Synaptobrevin"/>
    <property type="match status" value="1"/>
</dbReference>
<evidence type="ECO:0000256" key="3">
    <source>
        <dbReference type="SAM" id="Phobius"/>
    </source>
</evidence>
<keyword evidence="1" id="KW-0175">Coiled coil</keyword>
<feature type="domain" description="V-SNARE coiled-coil homology" evidence="4">
    <location>
        <begin position="69"/>
        <end position="129"/>
    </location>
</feature>
<dbReference type="PRINTS" id="PR00219">
    <property type="entry name" value="SYNAPTOBREVN"/>
</dbReference>
<evidence type="ECO:0000256" key="1">
    <source>
        <dbReference type="PROSITE-ProRule" id="PRU00290"/>
    </source>
</evidence>
<dbReference type="InterPro" id="IPR016444">
    <property type="entry name" value="Synaptobrevin/VAMP"/>
</dbReference>
<dbReference type="PANTHER" id="PTHR45701">
    <property type="entry name" value="SYNAPTOBREVIN FAMILY MEMBER"/>
    <property type="match status" value="1"/>
</dbReference>
<feature type="region of interest" description="Disordered" evidence="2">
    <location>
        <begin position="176"/>
        <end position="218"/>
    </location>
</feature>
<evidence type="ECO:0000256" key="2">
    <source>
        <dbReference type="SAM" id="MobiDB-lite"/>
    </source>
</evidence>
<dbReference type="AlphaFoldDB" id="A0A098VR20"/>
<keyword evidence="3" id="KW-0812">Transmembrane</keyword>
<dbReference type="EMBL" id="JMKJ01000266">
    <property type="protein sequence ID" value="KGG51488.1"/>
    <property type="molecule type" value="Genomic_DNA"/>
</dbReference>
<dbReference type="OrthoDB" id="190375at2759"/>
<name>A0A098VR20_9MICR</name>
<dbReference type="GeneID" id="25259626"/>
<dbReference type="PROSITE" id="PS50892">
    <property type="entry name" value="V_SNARE"/>
    <property type="match status" value="1"/>
</dbReference>
<comment type="caution">
    <text evidence="5">The sequence shown here is derived from an EMBL/GenBank/DDBJ whole genome shotgun (WGS) entry which is preliminary data.</text>
</comment>
<dbReference type="Gene3D" id="1.20.5.110">
    <property type="match status" value="1"/>
</dbReference>
<dbReference type="InterPro" id="IPR042855">
    <property type="entry name" value="V_SNARE_CC"/>
</dbReference>
<dbReference type="InterPro" id="IPR001388">
    <property type="entry name" value="Synaptobrevin-like"/>
</dbReference>
<feature type="transmembrane region" description="Helical" evidence="3">
    <location>
        <begin position="131"/>
        <end position="153"/>
    </location>
</feature>
<evidence type="ECO:0000313" key="5">
    <source>
        <dbReference type="EMBL" id="KGG51488.1"/>
    </source>
</evidence>